<dbReference type="OrthoDB" id="667522at2"/>
<accession>A0A1H8HEK2</accession>
<feature type="transmembrane region" description="Helical" evidence="1">
    <location>
        <begin position="49"/>
        <end position="70"/>
    </location>
</feature>
<dbReference type="EMBL" id="FOBB01000011">
    <property type="protein sequence ID" value="SEN53978.1"/>
    <property type="molecule type" value="Genomic_DNA"/>
</dbReference>
<keyword evidence="3" id="KW-1185">Reference proteome</keyword>
<keyword evidence="1" id="KW-0812">Transmembrane</keyword>
<dbReference type="RefSeq" id="WP_089920051.1">
    <property type="nucleotide sequence ID" value="NZ_FOBB01000011.1"/>
</dbReference>
<organism evidence="2 3">
    <name type="scientific">Chitinophaga rupis</name>
    <dbReference type="NCBI Taxonomy" id="573321"/>
    <lineage>
        <taxon>Bacteria</taxon>
        <taxon>Pseudomonadati</taxon>
        <taxon>Bacteroidota</taxon>
        <taxon>Chitinophagia</taxon>
        <taxon>Chitinophagales</taxon>
        <taxon>Chitinophagaceae</taxon>
        <taxon>Chitinophaga</taxon>
    </lineage>
</organism>
<evidence type="ECO:0000256" key="1">
    <source>
        <dbReference type="SAM" id="Phobius"/>
    </source>
</evidence>
<name>A0A1H8HEK2_9BACT</name>
<feature type="transmembrane region" description="Helical" evidence="1">
    <location>
        <begin position="110"/>
        <end position="133"/>
    </location>
</feature>
<feature type="transmembrane region" description="Helical" evidence="1">
    <location>
        <begin position="153"/>
        <end position="176"/>
    </location>
</feature>
<protein>
    <submittedName>
        <fullName evidence="2">Uncharacterized protein</fullName>
    </submittedName>
</protein>
<keyword evidence="1" id="KW-1133">Transmembrane helix</keyword>
<evidence type="ECO:0000313" key="3">
    <source>
        <dbReference type="Proteomes" id="UP000198984"/>
    </source>
</evidence>
<feature type="transmembrane region" description="Helical" evidence="1">
    <location>
        <begin position="6"/>
        <end position="28"/>
    </location>
</feature>
<dbReference type="Proteomes" id="UP000198984">
    <property type="component" value="Unassembled WGS sequence"/>
</dbReference>
<sequence>MEIIPYIIAKLQFLFLGYGASTLIFGIFSKISRLPADNTKRYISFSNIIASYAGLLLVITLICDLIRSYNITSDINDTYFAYRLRIFIPFILLAFAASMFSLSKKLREKWIISLLMALVFNICVTIENVFILWTSLFRDYLPSSWSYYRDFGISFWLNILLYATVYFIIVIITMRLQRVLATNDK</sequence>
<proteinExistence type="predicted"/>
<feature type="transmembrane region" description="Helical" evidence="1">
    <location>
        <begin position="82"/>
        <end position="103"/>
    </location>
</feature>
<gene>
    <name evidence="2" type="ORF">SAMN04488505_11133</name>
</gene>
<dbReference type="AlphaFoldDB" id="A0A1H8HEK2"/>
<reference evidence="2 3" key="1">
    <citation type="submission" date="2016-10" db="EMBL/GenBank/DDBJ databases">
        <authorList>
            <person name="de Groot N.N."/>
        </authorList>
    </citation>
    <scope>NUCLEOTIDE SEQUENCE [LARGE SCALE GENOMIC DNA]</scope>
    <source>
        <strain evidence="2 3">DSM 21039</strain>
    </source>
</reference>
<evidence type="ECO:0000313" key="2">
    <source>
        <dbReference type="EMBL" id="SEN53978.1"/>
    </source>
</evidence>
<keyword evidence="1" id="KW-0472">Membrane</keyword>